<dbReference type="OrthoDB" id="162894at2759"/>
<accession>A0A4C1XTQ1</accession>
<feature type="compositionally biased region" description="Polar residues" evidence="1">
    <location>
        <begin position="659"/>
        <end position="677"/>
    </location>
</feature>
<organism evidence="2 3">
    <name type="scientific">Eumeta variegata</name>
    <name type="common">Bagworm moth</name>
    <name type="synonym">Eumeta japonica</name>
    <dbReference type="NCBI Taxonomy" id="151549"/>
    <lineage>
        <taxon>Eukaryota</taxon>
        <taxon>Metazoa</taxon>
        <taxon>Ecdysozoa</taxon>
        <taxon>Arthropoda</taxon>
        <taxon>Hexapoda</taxon>
        <taxon>Insecta</taxon>
        <taxon>Pterygota</taxon>
        <taxon>Neoptera</taxon>
        <taxon>Endopterygota</taxon>
        <taxon>Lepidoptera</taxon>
        <taxon>Glossata</taxon>
        <taxon>Ditrysia</taxon>
        <taxon>Tineoidea</taxon>
        <taxon>Psychidae</taxon>
        <taxon>Oiketicinae</taxon>
        <taxon>Eumeta</taxon>
    </lineage>
</organism>
<sequence>METFEESVRVFLKDDIVLRVVYACSRCPQLCQRGHRVNFPTSLPVVRLRRPIFNVTPGPVLDSALRLTFNSVSARNRGSDLTKPEENLSPEQALAAPSHSNELLCLTARPSRHSASADVAVVRFEKVALLQHPPPSHVIFVRLRSFFSVMSTARRQIWFRKSTNFRALSFACSHALRLVSFVSNWLLAYIGLNLIGFVPVARRRRVEESSQRSDEPSHAAGGHRSTYVGLRSAQSCNLHFTYIDSVTRVESHSARAGPLPANDRLVHAPRALSARGSSAQLSSSSPPRAHCLQTTAWSTHSLALSARGRPLSSVAAARRGPTARKRPPGPRTPLHLMRGGRPLSSVAAARRGPTARKRPPGPRTPVHLVCGGRPLSSVAAARRGPTARKRPPGPRTSLHLVRGGRPLSSVAAARRGPTARKRPPGPRTSLHSVRGGRPLSSVAAARRGPTARKRPPGPRTSLHLCAGPPAQLSSSSPPRAHCPQTTAWPRHSCTSARGRPLSSVAAARRGPTARKRPPGPLPAPGARGRPLSSVAAARRGPLPANDRLPTPPCSAQGRPQLSSSSPPRATALQTTAWPRHSLQCAGPPAQLSSSSPPRAHCPETTAWALLRLVRGAARSAHARGSPAQLSSSSPPRAHCPQTTAWSTHFLALSARGSPAQLSSSSPPRAHCPQTTAWPTHPRALSARGSSAQLSSSFRGSARRSPGPTGEPSVLFARRILLSKSKPLVPSRKRCNNNACSFEPRSVVSGSAHVRVCGVPRSVNRAAAVKPRASVPVTSSGYPAVCTPSPHTVSAPRVRSSSFHTPMPIAILVISRVFTRVNGFCINCVSATACGPAAALWGRASLSVTASGQTLVTQGFLTFAPLAPCAFWPLR</sequence>
<evidence type="ECO:0000313" key="2">
    <source>
        <dbReference type="EMBL" id="GBP66433.1"/>
    </source>
</evidence>
<feature type="compositionally biased region" description="Polar residues" evidence="1">
    <location>
        <begin position="628"/>
        <end position="641"/>
    </location>
</feature>
<dbReference type="Proteomes" id="UP000299102">
    <property type="component" value="Unassembled WGS sequence"/>
</dbReference>
<proteinExistence type="predicted"/>
<feature type="compositionally biased region" description="Polar residues" evidence="1">
    <location>
        <begin position="471"/>
        <end position="495"/>
    </location>
</feature>
<evidence type="ECO:0000256" key="1">
    <source>
        <dbReference type="SAM" id="MobiDB-lite"/>
    </source>
</evidence>
<dbReference type="AlphaFoldDB" id="A0A4C1XTQ1"/>
<reference evidence="2 3" key="1">
    <citation type="journal article" date="2019" name="Commun. Biol.">
        <title>The bagworm genome reveals a unique fibroin gene that provides high tensile strength.</title>
        <authorList>
            <person name="Kono N."/>
            <person name="Nakamura H."/>
            <person name="Ohtoshi R."/>
            <person name="Tomita M."/>
            <person name="Numata K."/>
            <person name="Arakawa K."/>
        </authorList>
    </citation>
    <scope>NUCLEOTIDE SEQUENCE [LARGE SCALE GENOMIC DNA]</scope>
</reference>
<feature type="region of interest" description="Disordered" evidence="1">
    <location>
        <begin position="619"/>
        <end position="641"/>
    </location>
</feature>
<dbReference type="EMBL" id="BGZK01000956">
    <property type="protein sequence ID" value="GBP66433.1"/>
    <property type="molecule type" value="Genomic_DNA"/>
</dbReference>
<feature type="compositionally biased region" description="Low complexity" evidence="1">
    <location>
        <begin position="682"/>
        <end position="699"/>
    </location>
</feature>
<name>A0A4C1XTQ1_EUMVA</name>
<keyword evidence="3" id="KW-1185">Reference proteome</keyword>
<feature type="region of interest" description="Disordered" evidence="1">
    <location>
        <begin position="656"/>
        <end position="712"/>
    </location>
</feature>
<feature type="region of interest" description="Disordered" evidence="1">
    <location>
        <begin position="309"/>
        <end position="574"/>
    </location>
</feature>
<gene>
    <name evidence="2" type="ORF">EVAR_88767_1</name>
</gene>
<comment type="caution">
    <text evidence="2">The sequence shown here is derived from an EMBL/GenBank/DDBJ whole genome shotgun (WGS) entry which is preliminary data.</text>
</comment>
<protein>
    <submittedName>
        <fullName evidence="2">Uncharacterized protein</fullName>
    </submittedName>
</protein>
<feature type="compositionally biased region" description="Polar residues" evidence="1">
    <location>
        <begin position="557"/>
        <end position="574"/>
    </location>
</feature>
<evidence type="ECO:0000313" key="3">
    <source>
        <dbReference type="Proteomes" id="UP000299102"/>
    </source>
</evidence>